<accession>A0A1Y2DD97</accession>
<reference evidence="2 3" key="1">
    <citation type="submission" date="2016-07" db="EMBL/GenBank/DDBJ databases">
        <title>Pervasive Adenine N6-methylation of Active Genes in Fungi.</title>
        <authorList>
            <consortium name="DOE Joint Genome Institute"/>
            <person name="Mondo S.J."/>
            <person name="Dannebaum R.O."/>
            <person name="Kuo R.C."/>
            <person name="Labutti K."/>
            <person name="Haridas S."/>
            <person name="Kuo A."/>
            <person name="Salamov A."/>
            <person name="Ahrendt S.R."/>
            <person name="Lipzen A."/>
            <person name="Sullivan W."/>
            <person name="Andreopoulos W.B."/>
            <person name="Clum A."/>
            <person name="Lindquist E."/>
            <person name="Daum C."/>
            <person name="Ramamoorthy G.K."/>
            <person name="Gryganskyi A."/>
            <person name="Culley D."/>
            <person name="Magnuson J.K."/>
            <person name="James T.Y."/>
            <person name="O'Malley M.A."/>
            <person name="Stajich J.E."/>
            <person name="Spatafora J.W."/>
            <person name="Visel A."/>
            <person name="Grigoriev I.V."/>
        </authorList>
    </citation>
    <scope>NUCLEOTIDE SEQUENCE [LARGE SCALE GENOMIC DNA]</scope>
    <source>
        <strain evidence="2 3">CBS 129021</strain>
    </source>
</reference>
<organism evidence="2 3">
    <name type="scientific">Pseudomassariella vexata</name>
    <dbReference type="NCBI Taxonomy" id="1141098"/>
    <lineage>
        <taxon>Eukaryota</taxon>
        <taxon>Fungi</taxon>
        <taxon>Dikarya</taxon>
        <taxon>Ascomycota</taxon>
        <taxon>Pezizomycotina</taxon>
        <taxon>Sordariomycetes</taxon>
        <taxon>Xylariomycetidae</taxon>
        <taxon>Amphisphaeriales</taxon>
        <taxon>Pseudomassariaceae</taxon>
        <taxon>Pseudomassariella</taxon>
    </lineage>
</organism>
<dbReference type="AlphaFoldDB" id="A0A1Y2DD97"/>
<evidence type="ECO:0000256" key="1">
    <source>
        <dbReference type="SAM" id="Phobius"/>
    </source>
</evidence>
<keyword evidence="1" id="KW-1133">Transmembrane helix</keyword>
<keyword evidence="1" id="KW-0472">Membrane</keyword>
<feature type="transmembrane region" description="Helical" evidence="1">
    <location>
        <begin position="124"/>
        <end position="142"/>
    </location>
</feature>
<dbReference type="InParanoid" id="A0A1Y2DD97"/>
<evidence type="ECO:0000313" key="2">
    <source>
        <dbReference type="EMBL" id="ORY57240.1"/>
    </source>
</evidence>
<dbReference type="Proteomes" id="UP000193689">
    <property type="component" value="Unassembled WGS sequence"/>
</dbReference>
<gene>
    <name evidence="2" type="ORF">BCR38DRAFT_110004</name>
</gene>
<name>A0A1Y2DD97_9PEZI</name>
<dbReference type="RefSeq" id="XP_040710592.1">
    <property type="nucleotide sequence ID" value="XM_040853367.1"/>
</dbReference>
<sequence length="151" mass="16988">MGVHAKRWSMRLMRDVSRGFVIGPCDWPRLSTPSAWKLLRSVEQHISTSSLQSQVPDNHESAQTAVPTCAVMWSHLQDEFPPAISSREKLRRPANMSGRAPENFRASVQRDTDFIADPAARRHVTIIVSRLVVIVASVLLLISHRIRNGTK</sequence>
<proteinExistence type="predicted"/>
<keyword evidence="1" id="KW-0812">Transmembrane</keyword>
<keyword evidence="3" id="KW-1185">Reference proteome</keyword>
<dbReference type="GeneID" id="63769579"/>
<protein>
    <submittedName>
        <fullName evidence="2">Uncharacterized protein</fullName>
    </submittedName>
</protein>
<dbReference type="EMBL" id="MCFJ01000020">
    <property type="protein sequence ID" value="ORY57240.1"/>
    <property type="molecule type" value="Genomic_DNA"/>
</dbReference>
<comment type="caution">
    <text evidence="2">The sequence shown here is derived from an EMBL/GenBank/DDBJ whole genome shotgun (WGS) entry which is preliminary data.</text>
</comment>
<evidence type="ECO:0000313" key="3">
    <source>
        <dbReference type="Proteomes" id="UP000193689"/>
    </source>
</evidence>